<evidence type="ECO:0000256" key="1">
    <source>
        <dbReference type="ARBA" id="ARBA00007689"/>
    </source>
</evidence>
<reference evidence="3" key="1">
    <citation type="submission" date="2022-08" db="EMBL/GenBank/DDBJ databases">
        <authorList>
            <person name="Tistechok S."/>
            <person name="Samborskyy M."/>
            <person name="Roman I."/>
        </authorList>
    </citation>
    <scope>NUCLEOTIDE SEQUENCE</scope>
    <source>
        <strain evidence="3">DSM 103496</strain>
    </source>
</reference>
<dbReference type="PANTHER" id="PTHR35174:SF4">
    <property type="entry name" value="BLL7163 PROTEIN"/>
    <property type="match status" value="1"/>
</dbReference>
<dbReference type="InterPro" id="IPR005545">
    <property type="entry name" value="YCII"/>
</dbReference>
<name>A0A9X2VU65_9PSEU</name>
<evidence type="ECO:0000259" key="2">
    <source>
        <dbReference type="Pfam" id="PF03795"/>
    </source>
</evidence>
<dbReference type="InterPro" id="IPR011008">
    <property type="entry name" value="Dimeric_a/b-barrel"/>
</dbReference>
<gene>
    <name evidence="3" type="ORF">NZH93_35950</name>
</gene>
<dbReference type="Proteomes" id="UP001141259">
    <property type="component" value="Unassembled WGS sequence"/>
</dbReference>
<feature type="domain" description="YCII-related" evidence="2">
    <location>
        <begin position="1"/>
        <end position="114"/>
    </location>
</feature>
<dbReference type="Pfam" id="PF03795">
    <property type="entry name" value="YCII"/>
    <property type="match status" value="1"/>
</dbReference>
<keyword evidence="4" id="KW-1185">Reference proteome</keyword>
<dbReference type="EMBL" id="JANYMP010000023">
    <property type="protein sequence ID" value="MCS7482272.1"/>
    <property type="molecule type" value="Genomic_DNA"/>
</dbReference>
<dbReference type="RefSeq" id="WP_259627756.1">
    <property type="nucleotide sequence ID" value="NZ_JANYMP010000023.1"/>
</dbReference>
<dbReference type="Gene3D" id="3.30.70.1060">
    <property type="entry name" value="Dimeric alpha+beta barrel"/>
    <property type="match status" value="1"/>
</dbReference>
<accession>A0A9X2VU65</accession>
<dbReference type="SUPFAM" id="SSF54909">
    <property type="entry name" value="Dimeric alpha+beta barrel"/>
    <property type="match status" value="1"/>
</dbReference>
<comment type="caution">
    <text evidence="3">The sequence shown here is derived from an EMBL/GenBank/DDBJ whole genome shotgun (WGS) entry which is preliminary data.</text>
</comment>
<comment type="similarity">
    <text evidence="1">Belongs to the YciI family.</text>
</comment>
<evidence type="ECO:0000313" key="4">
    <source>
        <dbReference type="Proteomes" id="UP001141259"/>
    </source>
</evidence>
<dbReference type="PANTHER" id="PTHR35174">
    <property type="entry name" value="BLL7171 PROTEIN-RELATED"/>
    <property type="match status" value="1"/>
</dbReference>
<evidence type="ECO:0000313" key="3">
    <source>
        <dbReference type="EMBL" id="MCS7482272.1"/>
    </source>
</evidence>
<protein>
    <submittedName>
        <fullName evidence="3">YciI family protein</fullName>
    </submittedName>
</protein>
<sequence>MRFMVLIKATPETEAGVLPSERLLTEMGAFNEKLVNAGVLLAGEGLLDSSKGARVKFSASGTTVVDGPFTETKELIAGFWMLDVKSRDEAVEWVRQVPNPDGQESEIEIRQVFEAADFGDNLTPELLEAEGNLRRRAAEQRK</sequence>
<proteinExistence type="inferred from homology"/>
<organism evidence="3 4">
    <name type="scientific">Umezawaea endophytica</name>
    <dbReference type="NCBI Taxonomy" id="1654476"/>
    <lineage>
        <taxon>Bacteria</taxon>
        <taxon>Bacillati</taxon>
        <taxon>Actinomycetota</taxon>
        <taxon>Actinomycetes</taxon>
        <taxon>Pseudonocardiales</taxon>
        <taxon>Pseudonocardiaceae</taxon>
        <taxon>Umezawaea</taxon>
    </lineage>
</organism>
<dbReference type="AlphaFoldDB" id="A0A9X2VU65"/>